<dbReference type="HOGENOM" id="CLU_1807896_0_0_1"/>
<sequence length="143" mass="16397">MKGLFAPGVHHERAIFVGKIEEAEEATENRMPGTGGGTLAQVAEEVQAPDLPTYDEVEEEELPSYDEAIEKQENQRENDVKPTMNIFLYSTNILFIFLFSYDLLALWVYPYLIFLKFFSAEGGLHQCHKNPVQRSRRDKHGTF</sequence>
<evidence type="ECO:0000313" key="2">
    <source>
        <dbReference type="EMBL" id="EGT42400.1"/>
    </source>
</evidence>
<gene>
    <name evidence="2" type="ORF">CAEBREN_16556</name>
</gene>
<dbReference type="Proteomes" id="UP000008068">
    <property type="component" value="Unassembled WGS sequence"/>
</dbReference>
<protein>
    <submittedName>
        <fullName evidence="2">Uncharacterized protein</fullName>
    </submittedName>
</protein>
<dbReference type="EMBL" id="GL380015">
    <property type="protein sequence ID" value="EGT42400.1"/>
    <property type="molecule type" value="Genomic_DNA"/>
</dbReference>
<evidence type="ECO:0000313" key="3">
    <source>
        <dbReference type="Proteomes" id="UP000008068"/>
    </source>
</evidence>
<organism evidence="3">
    <name type="scientific">Caenorhabditis brenneri</name>
    <name type="common">Nematode worm</name>
    <dbReference type="NCBI Taxonomy" id="135651"/>
    <lineage>
        <taxon>Eukaryota</taxon>
        <taxon>Metazoa</taxon>
        <taxon>Ecdysozoa</taxon>
        <taxon>Nematoda</taxon>
        <taxon>Chromadorea</taxon>
        <taxon>Rhabditida</taxon>
        <taxon>Rhabditina</taxon>
        <taxon>Rhabditomorpha</taxon>
        <taxon>Rhabditoidea</taxon>
        <taxon>Rhabditidae</taxon>
        <taxon>Peloderinae</taxon>
        <taxon>Caenorhabditis</taxon>
    </lineage>
</organism>
<keyword evidence="3" id="KW-1185">Reference proteome</keyword>
<keyword evidence="1" id="KW-0472">Membrane</keyword>
<reference evidence="3" key="1">
    <citation type="submission" date="2011-07" db="EMBL/GenBank/DDBJ databases">
        <authorList>
            <consortium name="Caenorhabditis brenneri Sequencing and Analysis Consortium"/>
            <person name="Wilson R.K."/>
        </authorList>
    </citation>
    <scope>NUCLEOTIDE SEQUENCE [LARGE SCALE GENOMIC DNA]</scope>
    <source>
        <strain evidence="3">PB2801</strain>
    </source>
</reference>
<name>G0P1K8_CAEBE</name>
<feature type="transmembrane region" description="Helical" evidence="1">
    <location>
        <begin position="86"/>
        <end position="109"/>
    </location>
</feature>
<keyword evidence="1" id="KW-1133">Transmembrane helix</keyword>
<evidence type="ECO:0000256" key="1">
    <source>
        <dbReference type="SAM" id="Phobius"/>
    </source>
</evidence>
<keyword evidence="1" id="KW-0812">Transmembrane</keyword>
<dbReference type="InParanoid" id="G0P1K8"/>
<proteinExistence type="predicted"/>
<dbReference type="AlphaFoldDB" id="G0P1K8"/>
<accession>G0P1K8</accession>